<dbReference type="AlphaFoldDB" id="A0AAW0FLM2"/>
<proteinExistence type="predicted"/>
<evidence type="ECO:0000313" key="3">
    <source>
        <dbReference type="Proteomes" id="UP001385951"/>
    </source>
</evidence>
<keyword evidence="3" id="KW-1185">Reference proteome</keyword>
<dbReference type="Proteomes" id="UP001385951">
    <property type="component" value="Unassembled WGS sequence"/>
</dbReference>
<gene>
    <name evidence="2" type="ORF">QCA50_019416</name>
</gene>
<protein>
    <submittedName>
        <fullName evidence="2">Uncharacterized protein</fullName>
    </submittedName>
</protein>
<keyword evidence="1" id="KW-1133">Transmembrane helix</keyword>
<organism evidence="2 3">
    <name type="scientific">Cerrena zonata</name>
    <dbReference type="NCBI Taxonomy" id="2478898"/>
    <lineage>
        <taxon>Eukaryota</taxon>
        <taxon>Fungi</taxon>
        <taxon>Dikarya</taxon>
        <taxon>Basidiomycota</taxon>
        <taxon>Agaricomycotina</taxon>
        <taxon>Agaricomycetes</taxon>
        <taxon>Polyporales</taxon>
        <taxon>Cerrenaceae</taxon>
        <taxon>Cerrena</taxon>
    </lineage>
</organism>
<dbReference type="EMBL" id="JASBNA010000085">
    <property type="protein sequence ID" value="KAK7677605.1"/>
    <property type="molecule type" value="Genomic_DNA"/>
</dbReference>
<evidence type="ECO:0000256" key="1">
    <source>
        <dbReference type="SAM" id="Phobius"/>
    </source>
</evidence>
<comment type="caution">
    <text evidence="2">The sequence shown here is derived from an EMBL/GenBank/DDBJ whole genome shotgun (WGS) entry which is preliminary data.</text>
</comment>
<sequence>MTSATETSPQVTKLTVRLSLFLTTPDPIIRLLLQTMSVPKPEGDQATISISWAQKNENPGTFDTAMTRTLGYFLWRLFWDVLRLSFSILRYPLALLCVVWISGWALSAFATLMLDKIVRPVCDVPVLSTFCGDLAAHRFDSRQTGSASTGVVPKPDFPALVSLQSVSLSELMAGSADGSQLSLDIKMAQMATSDLISLVKVSDLTTRGSIADALEAFVDEARATARDLQKLNARVSGAVDHILAANEYAFRTIEFETAKSTNAGLLQTIWSWSWPLTDAESGVQRVVATTFQDVMSLFATQTGQVVLQCESTLTNLDRLEQRLHVLHDILSRERSSVTGEQSQVLSELWTMLGGNRRRLWNIDQRLDLLRNVGEYRLRALAHVGRTLQLVQSMGEDMEELRIRVATPTLVEDQIPIEIQLRAIRAAVDRISESRMVARERTAKVADGLPSIDHRI</sequence>
<feature type="transmembrane region" description="Helical" evidence="1">
    <location>
        <begin position="93"/>
        <end position="114"/>
    </location>
</feature>
<keyword evidence="1" id="KW-0472">Membrane</keyword>
<name>A0AAW0FLM2_9APHY</name>
<reference evidence="2 3" key="1">
    <citation type="submission" date="2022-09" db="EMBL/GenBank/DDBJ databases">
        <authorList>
            <person name="Palmer J.M."/>
        </authorList>
    </citation>
    <scope>NUCLEOTIDE SEQUENCE [LARGE SCALE GENOMIC DNA]</scope>
    <source>
        <strain evidence="2 3">DSM 7382</strain>
    </source>
</reference>
<keyword evidence="1" id="KW-0812">Transmembrane</keyword>
<evidence type="ECO:0000313" key="2">
    <source>
        <dbReference type="EMBL" id="KAK7677605.1"/>
    </source>
</evidence>
<accession>A0AAW0FLM2</accession>